<feature type="transmembrane region" description="Helical" evidence="8">
    <location>
        <begin position="320"/>
        <end position="340"/>
    </location>
</feature>
<keyword evidence="3" id="KW-0813">Transport</keyword>
<keyword evidence="5 8" id="KW-0812">Transmembrane</keyword>
<dbReference type="KEGG" id="ypa:YPA_0828"/>
<dbReference type="Pfam" id="PF01032">
    <property type="entry name" value="FecCD"/>
    <property type="match status" value="1"/>
</dbReference>
<evidence type="ECO:0000256" key="6">
    <source>
        <dbReference type="ARBA" id="ARBA00022989"/>
    </source>
</evidence>
<feature type="transmembrane region" description="Helical" evidence="8">
    <location>
        <begin position="25"/>
        <end position="45"/>
    </location>
</feature>
<dbReference type="PANTHER" id="PTHR30472">
    <property type="entry name" value="FERRIC ENTEROBACTIN TRANSPORT SYSTEM PERMEASE PROTEIN"/>
    <property type="match status" value="1"/>
</dbReference>
<dbReference type="AlphaFoldDB" id="A0A0E1NUK2"/>
<evidence type="ECO:0000256" key="1">
    <source>
        <dbReference type="ARBA" id="ARBA00004651"/>
    </source>
</evidence>
<dbReference type="RefSeq" id="WP_002211880.1">
    <property type="nucleotide sequence ID" value="NC_008150.1"/>
</dbReference>
<sequence>MHPVDSVRTLTLGSWVFLAPARRTGVYLLLIWPILLLCLTAALMLSPSGFEGGKMLAVLAGEGSQYEEFILLQLRLPRALVALGAGAALAISGAIFQTTTHNALASPDIIGITTGASAGVVATLLLWPGVMPVPLGAFIGACTAVALVYAGSMSILSHPERIIISGIAVGAVCIAFVNFATSQVRLEQASQLAALLSGSLAEKNWRDVGIISLTLGLVMPGLVYLSRQLNYLSLGAAIAQPLGVNIRQTHWLGLLVAIALATAAVLVVGPVAFIALSAPQITQHLVKANGISLLCTALMGAFLLLASDIITLLLPTSSRLPVGVITAAVGGIYLMSLLYAKVRKTK</sequence>
<dbReference type="GO" id="GO:0022857">
    <property type="term" value="F:transmembrane transporter activity"/>
    <property type="evidence" value="ECO:0007669"/>
    <property type="project" value="InterPro"/>
</dbReference>
<dbReference type="GO" id="GO:0005886">
    <property type="term" value="C:plasma membrane"/>
    <property type="evidence" value="ECO:0007669"/>
    <property type="project" value="UniProtKB-SubCell"/>
</dbReference>
<organism evidence="9 10">
    <name type="scientific">Yersinia pestis bv. Antiqua (strain Antiqua)</name>
    <dbReference type="NCBI Taxonomy" id="360102"/>
    <lineage>
        <taxon>Bacteria</taxon>
        <taxon>Pseudomonadati</taxon>
        <taxon>Pseudomonadota</taxon>
        <taxon>Gammaproteobacteria</taxon>
        <taxon>Enterobacterales</taxon>
        <taxon>Yersiniaceae</taxon>
        <taxon>Yersinia</taxon>
    </lineage>
</organism>
<evidence type="ECO:0000313" key="10">
    <source>
        <dbReference type="Proteomes" id="UP000001971"/>
    </source>
</evidence>
<comment type="similarity">
    <text evidence="2">Belongs to the binding-protein-dependent transport system permease family. FecCD subfamily.</text>
</comment>
<evidence type="ECO:0000256" key="8">
    <source>
        <dbReference type="SAM" id="Phobius"/>
    </source>
</evidence>
<feature type="transmembrane region" description="Helical" evidence="8">
    <location>
        <begin position="251"/>
        <end position="278"/>
    </location>
</feature>
<dbReference type="InterPro" id="IPR037294">
    <property type="entry name" value="ABC_BtuC-like"/>
</dbReference>
<name>A0A0E1NUK2_YERPA</name>
<keyword evidence="6 8" id="KW-1133">Transmembrane helix</keyword>
<evidence type="ECO:0000313" key="9">
    <source>
        <dbReference type="EMBL" id="ABG12796.1"/>
    </source>
</evidence>
<dbReference type="HOGENOM" id="CLU_013016_1_1_6"/>
<evidence type="ECO:0000256" key="3">
    <source>
        <dbReference type="ARBA" id="ARBA00022448"/>
    </source>
</evidence>
<dbReference type="SUPFAM" id="SSF81345">
    <property type="entry name" value="ABC transporter involved in vitamin B12 uptake, BtuC"/>
    <property type="match status" value="1"/>
</dbReference>
<feature type="transmembrane region" description="Helical" evidence="8">
    <location>
        <begin position="109"/>
        <end position="128"/>
    </location>
</feature>
<comment type="subcellular location">
    <subcellularLocation>
        <location evidence="1">Cell membrane</location>
        <topology evidence="1">Multi-pass membrane protein</topology>
    </subcellularLocation>
</comment>
<proteinExistence type="inferred from homology"/>
<dbReference type="PATRIC" id="fig|360102.15.peg.3878"/>
<evidence type="ECO:0000256" key="7">
    <source>
        <dbReference type="ARBA" id="ARBA00023136"/>
    </source>
</evidence>
<feature type="transmembrane region" description="Helical" evidence="8">
    <location>
        <begin position="162"/>
        <end position="181"/>
    </location>
</feature>
<protein>
    <submittedName>
        <fullName evidence="9">Putative iron-siderophore transport system, membrane permease component</fullName>
    </submittedName>
</protein>
<evidence type="ECO:0000256" key="4">
    <source>
        <dbReference type="ARBA" id="ARBA00022475"/>
    </source>
</evidence>
<accession>A0A0E1NUK2</accession>
<reference evidence="9 10" key="1">
    <citation type="journal article" date="2006" name="J. Bacteriol.">
        <title>Complete genome sequence of Yersinia pestis strains Antiqua and Nepal516: evidence of gene reduction in an emerging pathogen.</title>
        <authorList>
            <person name="Chain P.S."/>
            <person name="Hu P."/>
            <person name="Malfatti S.A."/>
            <person name="Radnedge L."/>
            <person name="Larimer F."/>
            <person name="Vergez L.M."/>
            <person name="Worsham P."/>
            <person name="Chu M.C."/>
            <person name="Andersen G.L."/>
        </authorList>
    </citation>
    <scope>NUCLEOTIDE SEQUENCE [LARGE SCALE GENOMIC DNA]</scope>
    <source>
        <strain evidence="9 10">Antiqua</strain>
    </source>
</reference>
<dbReference type="GO" id="GO:0033214">
    <property type="term" value="P:siderophore-iron import into cell"/>
    <property type="evidence" value="ECO:0007669"/>
    <property type="project" value="TreeGrafter"/>
</dbReference>
<feature type="transmembrane region" description="Helical" evidence="8">
    <location>
        <begin position="135"/>
        <end position="156"/>
    </location>
</feature>
<dbReference type="PANTHER" id="PTHR30472:SF24">
    <property type="entry name" value="FERRIC ENTEROBACTIN TRANSPORT SYSTEM PERMEASE PROTEIN FEPG"/>
    <property type="match status" value="1"/>
</dbReference>
<feature type="transmembrane region" description="Helical" evidence="8">
    <location>
        <begin position="79"/>
        <end position="97"/>
    </location>
</feature>
<evidence type="ECO:0000256" key="5">
    <source>
        <dbReference type="ARBA" id="ARBA00022692"/>
    </source>
</evidence>
<dbReference type="Gene3D" id="1.10.3470.10">
    <property type="entry name" value="ABC transporter involved in vitamin B12 uptake, BtuC"/>
    <property type="match status" value="1"/>
</dbReference>
<dbReference type="Proteomes" id="UP000001971">
    <property type="component" value="Chromosome"/>
</dbReference>
<dbReference type="InterPro" id="IPR000522">
    <property type="entry name" value="ABC_transptr_permease_BtuC"/>
</dbReference>
<keyword evidence="7 8" id="KW-0472">Membrane</keyword>
<feature type="transmembrane region" description="Helical" evidence="8">
    <location>
        <begin position="290"/>
        <end position="314"/>
    </location>
</feature>
<gene>
    <name evidence="9" type="ordered locus">YPA_0828</name>
</gene>
<dbReference type="EMBL" id="CP000308">
    <property type="protein sequence ID" value="ABG12796.1"/>
    <property type="molecule type" value="Genomic_DNA"/>
</dbReference>
<keyword evidence="4" id="KW-1003">Cell membrane</keyword>
<dbReference type="CDD" id="cd06550">
    <property type="entry name" value="TM_ABC_iron-siderophores_like"/>
    <property type="match status" value="1"/>
</dbReference>
<evidence type="ECO:0000256" key="2">
    <source>
        <dbReference type="ARBA" id="ARBA00007935"/>
    </source>
</evidence>
<dbReference type="GeneID" id="57977034"/>